<proteinExistence type="predicted"/>
<dbReference type="SUPFAM" id="SSF53474">
    <property type="entry name" value="alpha/beta-Hydrolases"/>
    <property type="match status" value="1"/>
</dbReference>
<keyword evidence="3" id="KW-1185">Reference proteome</keyword>
<dbReference type="Pfam" id="PF12697">
    <property type="entry name" value="Abhydrolase_6"/>
    <property type="match status" value="1"/>
</dbReference>
<reference evidence="2 3" key="1">
    <citation type="journal article" date="2012" name="J. Bacteriol.">
        <title>Genome sequence of an alkane-degrading bacterium, Alcanivorax pacificus type strain W11-5, isolated from deep sea sediment.</title>
        <authorList>
            <person name="Lai Q."/>
            <person name="Shao Z."/>
        </authorList>
    </citation>
    <scope>NUCLEOTIDE SEQUENCE [LARGE SCALE GENOMIC DNA]</scope>
    <source>
        <strain evidence="2 3">W11-5</strain>
    </source>
</reference>
<evidence type="ECO:0000259" key="1">
    <source>
        <dbReference type="Pfam" id="PF12697"/>
    </source>
</evidence>
<evidence type="ECO:0000313" key="3">
    <source>
        <dbReference type="Proteomes" id="UP000006764"/>
    </source>
</evidence>
<dbReference type="AlphaFoldDB" id="A0A0B4XI55"/>
<dbReference type="RefSeq" id="WP_008739275.1">
    <property type="nucleotide sequence ID" value="NZ_CP004387.1"/>
</dbReference>
<accession>A0A0B4XI55</accession>
<dbReference type="HOGENOM" id="CLU_1514817_0_0_6"/>
<sequence>MSQAVETLAVPFRNTFHCPVQIYPGPGDARTLLVLPAMGVAARHYQTFATRLQQQGLNVLVPEWPGQASSHPRPDRRHDYGYRALLTEYLPALLRLADARFPDSGKAVLVGHSLGGQLGTLYLAHRATDAGARLPEADLFGIACGNIHYRHWQGRQRLFTPMAALGFNLIALLLGNL</sequence>
<dbReference type="STRING" id="391936.S7S_07165"/>
<gene>
    <name evidence="2" type="ORF">S7S_07165</name>
</gene>
<protein>
    <recommendedName>
        <fullName evidence="1">AB hydrolase-1 domain-containing protein</fullName>
    </recommendedName>
</protein>
<feature type="domain" description="AB hydrolase-1" evidence="1">
    <location>
        <begin position="33"/>
        <end position="134"/>
    </location>
</feature>
<dbReference type="InterPro" id="IPR000073">
    <property type="entry name" value="AB_hydrolase_1"/>
</dbReference>
<dbReference type="KEGG" id="apac:S7S_07165"/>
<evidence type="ECO:0000313" key="2">
    <source>
        <dbReference type="EMBL" id="AJD47849.1"/>
    </source>
</evidence>
<organism evidence="2 3">
    <name type="scientific">Isoalcanivorax pacificus W11-5</name>
    <dbReference type="NCBI Taxonomy" id="391936"/>
    <lineage>
        <taxon>Bacteria</taxon>
        <taxon>Pseudomonadati</taxon>
        <taxon>Pseudomonadota</taxon>
        <taxon>Gammaproteobacteria</taxon>
        <taxon>Oceanospirillales</taxon>
        <taxon>Alcanivoracaceae</taxon>
        <taxon>Isoalcanivorax</taxon>
    </lineage>
</organism>
<name>A0A0B4XI55_9GAMM</name>
<dbReference type="Proteomes" id="UP000006764">
    <property type="component" value="Chromosome"/>
</dbReference>
<dbReference type="InterPro" id="IPR029058">
    <property type="entry name" value="AB_hydrolase_fold"/>
</dbReference>
<dbReference type="EMBL" id="CP004387">
    <property type="protein sequence ID" value="AJD47849.1"/>
    <property type="molecule type" value="Genomic_DNA"/>
</dbReference>
<dbReference type="Gene3D" id="3.40.50.1820">
    <property type="entry name" value="alpha/beta hydrolase"/>
    <property type="match status" value="1"/>
</dbReference>